<reference evidence="2" key="1">
    <citation type="journal article" date="2019" name="bioRxiv">
        <title>The Genome of the Zebra Mussel, Dreissena polymorpha: A Resource for Invasive Species Research.</title>
        <authorList>
            <person name="McCartney M.A."/>
            <person name="Auch B."/>
            <person name="Kono T."/>
            <person name="Mallez S."/>
            <person name="Zhang Y."/>
            <person name="Obille A."/>
            <person name="Becker A."/>
            <person name="Abrahante J.E."/>
            <person name="Garbe J."/>
            <person name="Badalamenti J.P."/>
            <person name="Herman A."/>
            <person name="Mangelson H."/>
            <person name="Liachko I."/>
            <person name="Sullivan S."/>
            <person name="Sone E.D."/>
            <person name="Koren S."/>
            <person name="Silverstein K.A.T."/>
            <person name="Beckman K.B."/>
            <person name="Gohl D.M."/>
        </authorList>
    </citation>
    <scope>NUCLEOTIDE SEQUENCE</scope>
    <source>
        <strain evidence="2">Duluth1</strain>
        <tissue evidence="2">Whole animal</tissue>
    </source>
</reference>
<feature type="compositionally biased region" description="Low complexity" evidence="1">
    <location>
        <begin position="10"/>
        <end position="20"/>
    </location>
</feature>
<evidence type="ECO:0000313" key="2">
    <source>
        <dbReference type="EMBL" id="KAH3736501.1"/>
    </source>
</evidence>
<organism evidence="2 3">
    <name type="scientific">Dreissena polymorpha</name>
    <name type="common">Zebra mussel</name>
    <name type="synonym">Mytilus polymorpha</name>
    <dbReference type="NCBI Taxonomy" id="45954"/>
    <lineage>
        <taxon>Eukaryota</taxon>
        <taxon>Metazoa</taxon>
        <taxon>Spiralia</taxon>
        <taxon>Lophotrochozoa</taxon>
        <taxon>Mollusca</taxon>
        <taxon>Bivalvia</taxon>
        <taxon>Autobranchia</taxon>
        <taxon>Heteroconchia</taxon>
        <taxon>Euheterodonta</taxon>
        <taxon>Imparidentia</taxon>
        <taxon>Neoheterodontei</taxon>
        <taxon>Myida</taxon>
        <taxon>Dreissenoidea</taxon>
        <taxon>Dreissenidae</taxon>
        <taxon>Dreissena</taxon>
    </lineage>
</organism>
<protein>
    <submittedName>
        <fullName evidence="2">Uncharacterized protein</fullName>
    </submittedName>
</protein>
<keyword evidence="3" id="KW-1185">Reference proteome</keyword>
<evidence type="ECO:0000256" key="1">
    <source>
        <dbReference type="SAM" id="MobiDB-lite"/>
    </source>
</evidence>
<dbReference type="EMBL" id="JAIWYP010000011">
    <property type="protein sequence ID" value="KAH3736501.1"/>
    <property type="molecule type" value="Genomic_DNA"/>
</dbReference>
<feature type="region of interest" description="Disordered" evidence="1">
    <location>
        <begin position="1"/>
        <end position="28"/>
    </location>
</feature>
<name>A0A9D4CZS0_DREPO</name>
<comment type="caution">
    <text evidence="2">The sequence shown here is derived from an EMBL/GenBank/DDBJ whole genome shotgun (WGS) entry which is preliminary data.</text>
</comment>
<sequence>MAHRRNWNQPTPSTSTASSTVNFRSASHEERLLSHGNRVLMSTLPSSKNRSCVPTIQLSSNTASSVRFQCGRSQINMRDTIIFDIILLTWTRNACICVAHHDVEKTTTSNSI</sequence>
<accession>A0A9D4CZS0</accession>
<reference evidence="2" key="2">
    <citation type="submission" date="2020-11" db="EMBL/GenBank/DDBJ databases">
        <authorList>
            <person name="McCartney M.A."/>
            <person name="Auch B."/>
            <person name="Kono T."/>
            <person name="Mallez S."/>
            <person name="Becker A."/>
            <person name="Gohl D.M."/>
            <person name="Silverstein K.A.T."/>
            <person name="Koren S."/>
            <person name="Bechman K.B."/>
            <person name="Herman A."/>
            <person name="Abrahante J.E."/>
            <person name="Garbe J."/>
        </authorList>
    </citation>
    <scope>NUCLEOTIDE SEQUENCE</scope>
    <source>
        <strain evidence="2">Duluth1</strain>
        <tissue evidence="2">Whole animal</tissue>
    </source>
</reference>
<evidence type="ECO:0000313" key="3">
    <source>
        <dbReference type="Proteomes" id="UP000828390"/>
    </source>
</evidence>
<proteinExistence type="predicted"/>
<dbReference type="Proteomes" id="UP000828390">
    <property type="component" value="Unassembled WGS sequence"/>
</dbReference>
<dbReference type="AlphaFoldDB" id="A0A9D4CZS0"/>
<gene>
    <name evidence="2" type="ORF">DPMN_043071</name>
</gene>